<reference evidence="1" key="1">
    <citation type="submission" date="2017-07" db="EMBL/GenBank/DDBJ databases">
        <title>Leptospira spp. isolated from tropical soils.</title>
        <authorList>
            <person name="Thibeaux R."/>
            <person name="Iraola G."/>
            <person name="Ferres I."/>
            <person name="Bierque E."/>
            <person name="Girault D."/>
            <person name="Soupe-Gilbert M.-E."/>
            <person name="Picardeau M."/>
            <person name="Goarant C."/>
        </authorList>
    </citation>
    <scope>NUCLEOTIDE SEQUENCE [LARGE SCALE GENOMIC DNA]</scope>
    <source>
        <strain evidence="1">ATI7-C-A5</strain>
    </source>
</reference>
<dbReference type="AlphaFoldDB" id="A0A2N0B2N3"/>
<gene>
    <name evidence="1" type="ORF">CH379_22340</name>
</gene>
<evidence type="ECO:0000313" key="1">
    <source>
        <dbReference type="EMBL" id="PJZ90792.1"/>
    </source>
</evidence>
<name>A0A2N0B2N3_9LEPT</name>
<proteinExistence type="predicted"/>
<comment type="caution">
    <text evidence="1">The sequence shown here is derived from an EMBL/GenBank/DDBJ whole genome shotgun (WGS) entry which is preliminary data.</text>
</comment>
<protein>
    <submittedName>
        <fullName evidence="1">Uncharacterized protein</fullName>
    </submittedName>
</protein>
<accession>A0A2N0B2N3</accession>
<organism evidence="1">
    <name type="scientific">Leptospira ellisii</name>
    <dbReference type="NCBI Taxonomy" id="2023197"/>
    <lineage>
        <taxon>Bacteria</taxon>
        <taxon>Pseudomonadati</taxon>
        <taxon>Spirochaetota</taxon>
        <taxon>Spirochaetia</taxon>
        <taxon>Leptospirales</taxon>
        <taxon>Leptospiraceae</taxon>
        <taxon>Leptospira</taxon>
    </lineage>
</organism>
<dbReference type="EMBL" id="NPEF01000533">
    <property type="protein sequence ID" value="PJZ90792.1"/>
    <property type="molecule type" value="Genomic_DNA"/>
</dbReference>
<sequence>MNLRLYSNGTFHIFSKKRVSGLFLRLIRTPFRRLYLLWARIFLKSKTMSDHFLILNKNR</sequence>